<dbReference type="SUPFAM" id="SSF51735">
    <property type="entry name" value="NAD(P)-binding Rossmann-fold domains"/>
    <property type="match status" value="1"/>
</dbReference>
<dbReference type="PANTHER" id="PTHR43078">
    <property type="entry name" value="UDP-GLUCURONIC ACID DECARBOXYLASE-RELATED"/>
    <property type="match status" value="1"/>
</dbReference>
<gene>
    <name evidence="6" type="ORF">Athai_17790</name>
</gene>
<dbReference type="RefSeq" id="WP_203961025.1">
    <property type="nucleotide sequence ID" value="NZ_AP023355.1"/>
</dbReference>
<dbReference type="KEGG" id="atl:Athai_17790"/>
<dbReference type="InterPro" id="IPR044516">
    <property type="entry name" value="UXS-like"/>
</dbReference>
<keyword evidence="7" id="KW-1185">Reference proteome</keyword>
<dbReference type="PANTHER" id="PTHR43078:SF6">
    <property type="entry name" value="UDP-GLUCURONIC ACID DECARBOXYLASE 1"/>
    <property type="match status" value="1"/>
</dbReference>
<dbReference type="Pfam" id="PF01370">
    <property type="entry name" value="Epimerase"/>
    <property type="match status" value="1"/>
</dbReference>
<evidence type="ECO:0000259" key="5">
    <source>
        <dbReference type="Pfam" id="PF01370"/>
    </source>
</evidence>
<dbReference type="GO" id="GO:0042732">
    <property type="term" value="P:D-xylose metabolic process"/>
    <property type="evidence" value="ECO:0007669"/>
    <property type="project" value="InterPro"/>
</dbReference>
<dbReference type="GO" id="GO:0048040">
    <property type="term" value="F:UDP-glucuronate decarboxylase activity"/>
    <property type="evidence" value="ECO:0007669"/>
    <property type="project" value="TreeGrafter"/>
</dbReference>
<dbReference type="Proteomes" id="UP000611640">
    <property type="component" value="Chromosome"/>
</dbReference>
<evidence type="ECO:0000313" key="7">
    <source>
        <dbReference type="Proteomes" id="UP000611640"/>
    </source>
</evidence>
<dbReference type="EMBL" id="AP023355">
    <property type="protein sequence ID" value="BCJ34276.1"/>
    <property type="molecule type" value="Genomic_DNA"/>
</dbReference>
<reference evidence="6 7" key="1">
    <citation type="submission" date="2020-08" db="EMBL/GenBank/DDBJ databases">
        <title>Whole genome shotgun sequence of Actinocatenispora thailandica NBRC 105041.</title>
        <authorList>
            <person name="Komaki H."/>
            <person name="Tamura T."/>
        </authorList>
    </citation>
    <scope>NUCLEOTIDE SEQUENCE [LARGE SCALE GENOMIC DNA]</scope>
    <source>
        <strain evidence="6 7">NBRC 105041</strain>
    </source>
</reference>
<accession>A0A7R7DMK6</accession>
<comment type="cofactor">
    <cofactor evidence="1">
        <name>NAD(+)</name>
        <dbReference type="ChEBI" id="CHEBI:57540"/>
    </cofactor>
</comment>
<protein>
    <submittedName>
        <fullName evidence="6">Nucleoside-diphosphate sugar epimerase</fullName>
    </submittedName>
</protein>
<dbReference type="AlphaFoldDB" id="A0A7R7DMK6"/>
<dbReference type="InterPro" id="IPR036291">
    <property type="entry name" value="NAD(P)-bd_dom_sf"/>
</dbReference>
<organism evidence="6 7">
    <name type="scientific">Actinocatenispora thailandica</name>
    <dbReference type="NCBI Taxonomy" id="227318"/>
    <lineage>
        <taxon>Bacteria</taxon>
        <taxon>Bacillati</taxon>
        <taxon>Actinomycetota</taxon>
        <taxon>Actinomycetes</taxon>
        <taxon>Micromonosporales</taxon>
        <taxon>Micromonosporaceae</taxon>
        <taxon>Actinocatenispora</taxon>
    </lineage>
</organism>
<evidence type="ECO:0000256" key="1">
    <source>
        <dbReference type="ARBA" id="ARBA00001911"/>
    </source>
</evidence>
<dbReference type="Gene3D" id="3.40.50.720">
    <property type="entry name" value="NAD(P)-binding Rossmann-like Domain"/>
    <property type="match status" value="1"/>
</dbReference>
<dbReference type="GO" id="GO:0070403">
    <property type="term" value="F:NAD+ binding"/>
    <property type="evidence" value="ECO:0007669"/>
    <property type="project" value="InterPro"/>
</dbReference>
<dbReference type="GO" id="GO:0005737">
    <property type="term" value="C:cytoplasm"/>
    <property type="evidence" value="ECO:0007669"/>
    <property type="project" value="TreeGrafter"/>
</dbReference>
<name>A0A7R7DMK6_9ACTN</name>
<keyword evidence="2" id="KW-0210">Decarboxylase</keyword>
<evidence type="ECO:0000256" key="3">
    <source>
        <dbReference type="ARBA" id="ARBA00023027"/>
    </source>
</evidence>
<evidence type="ECO:0000256" key="4">
    <source>
        <dbReference type="ARBA" id="ARBA00023239"/>
    </source>
</evidence>
<sequence>MRTLITGGAGFIGSHLTETLLAAGERVTVLDDLSTGRWENLAAVADHPGLRLVRGSVLDADLVDRLVLGADTVYHLAAAVGAFTIRDRTLDSLRTNLHGTEHVVAAAHRYDVRLLLASTSEIYGKNDRVGLREDDDRIIGSPTKSRWSYSEAKAIDETLVTAYGRAGLRSVTVRLFNTVGPRQTGRYGMVVPRFVGQALTGVPLTVYGTGDQIRCFCHVADVAGTLPALLAHRDAIGGVFNLGSAEQVTIGGLAERVLALTGSHSTIDRIPYQVAYGDGYEDMMRRVPDCRRARELVGFVPSRDLDAILRDVIDEHRATPLEDRMLTTS</sequence>
<evidence type="ECO:0000313" key="6">
    <source>
        <dbReference type="EMBL" id="BCJ34276.1"/>
    </source>
</evidence>
<keyword evidence="3" id="KW-0520">NAD</keyword>
<evidence type="ECO:0000256" key="2">
    <source>
        <dbReference type="ARBA" id="ARBA00022793"/>
    </source>
</evidence>
<dbReference type="InterPro" id="IPR001509">
    <property type="entry name" value="Epimerase_deHydtase"/>
</dbReference>
<keyword evidence="4" id="KW-0456">Lyase</keyword>
<proteinExistence type="predicted"/>
<feature type="domain" description="NAD-dependent epimerase/dehydratase" evidence="5">
    <location>
        <begin position="4"/>
        <end position="243"/>
    </location>
</feature>